<dbReference type="RefSeq" id="WP_217138067.1">
    <property type="nucleotide sequence ID" value="NZ_JAFMOU010000064.1"/>
</dbReference>
<organism evidence="1 2">
    <name type="scientific">Rahnella perminowiae</name>
    <dbReference type="NCBI Taxonomy" id="2816244"/>
    <lineage>
        <taxon>Bacteria</taxon>
        <taxon>Pseudomonadati</taxon>
        <taxon>Pseudomonadota</taxon>
        <taxon>Gammaproteobacteria</taxon>
        <taxon>Enterobacterales</taxon>
        <taxon>Yersiniaceae</taxon>
        <taxon>Rahnella</taxon>
    </lineage>
</organism>
<reference evidence="1 2" key="1">
    <citation type="submission" date="2021-03" db="EMBL/GenBank/DDBJ databases">
        <title>Five novel Rahnella species.</title>
        <authorList>
            <person name="Brady C."/>
            <person name="Asselin J."/>
            <person name="Beer S."/>
            <person name="Bruberg M.B."/>
            <person name="Crampton B."/>
            <person name="Venter S."/>
            <person name="Arnold D."/>
            <person name="Denman S."/>
        </authorList>
    </citation>
    <scope>NUCLEOTIDE SEQUENCE [LARGE SCALE GENOMIC DNA]</scope>
    <source>
        <strain evidence="1 2">L72c</strain>
    </source>
</reference>
<name>A0ABS6KYQ0_9GAMM</name>
<sequence>MLARVVVENNNLASVLTAAETNKPGTAEKWQEQQAAIKEACSGGTPVSCEMAMVGVGTVLSAGILPEAIVLINAGNGAIVSSINGKNSFLYGTIGGLGGAVGYGIDNKVITPMLDDVINPTWKTLHWDDIGMGISQPSKLSPVPEIAGTAGGGTAGEVFNVVTDPSSPVNNNNGAAK</sequence>
<gene>
    <name evidence="1" type="ORF">J1786_07865</name>
</gene>
<evidence type="ECO:0000313" key="2">
    <source>
        <dbReference type="Proteomes" id="UP000699865"/>
    </source>
</evidence>
<dbReference type="Proteomes" id="UP000699865">
    <property type="component" value="Unassembled WGS sequence"/>
</dbReference>
<dbReference type="EMBL" id="JAFMOU010000064">
    <property type="protein sequence ID" value="MBU9834728.1"/>
    <property type="molecule type" value="Genomic_DNA"/>
</dbReference>
<keyword evidence="2" id="KW-1185">Reference proteome</keyword>
<accession>A0ABS6KYQ0</accession>
<evidence type="ECO:0000313" key="1">
    <source>
        <dbReference type="EMBL" id="MBU9834728.1"/>
    </source>
</evidence>
<proteinExistence type="predicted"/>
<protein>
    <submittedName>
        <fullName evidence="1">Uncharacterized protein</fullName>
    </submittedName>
</protein>
<comment type="caution">
    <text evidence="1">The sequence shown here is derived from an EMBL/GenBank/DDBJ whole genome shotgun (WGS) entry which is preliminary data.</text>
</comment>